<feature type="compositionally biased region" description="Basic residues" evidence="1">
    <location>
        <begin position="1"/>
        <end position="24"/>
    </location>
</feature>
<protein>
    <submittedName>
        <fullName evidence="2">Uncharacterized protein</fullName>
    </submittedName>
</protein>
<evidence type="ECO:0000313" key="2">
    <source>
        <dbReference type="EMBL" id="QSS49410.1"/>
    </source>
</evidence>
<reference evidence="2" key="1">
    <citation type="submission" date="2021-01" db="EMBL/GenBank/DDBJ databases">
        <title>Chromosome-level genome assembly of a human fungal pathogen reveals clustering of transcriptionally co-regulated genes.</title>
        <authorList>
            <person name="Voorhies M."/>
            <person name="Cohen S."/>
            <person name="Shea T.P."/>
            <person name="Petrus S."/>
            <person name="Munoz J.F."/>
            <person name="Poplawski S."/>
            <person name="Goldman W.E."/>
            <person name="Michael T."/>
            <person name="Cuomo C.A."/>
            <person name="Sil A."/>
            <person name="Beyhan S."/>
        </authorList>
    </citation>
    <scope>NUCLEOTIDE SEQUENCE</scope>
    <source>
        <strain evidence="2">H88</strain>
    </source>
</reference>
<sequence length="84" mass="10083">MRHNHRKYRRRNNSSGRRRRRRRRGSVEPTSQNSPRIHPASSCPFLLSRHSLRARSWSVTRARRFSEPSSCLMKGERGLLIWRT</sequence>
<organism evidence="2 3">
    <name type="scientific">Ajellomyces capsulatus (strain H88)</name>
    <name type="common">Darling's disease fungus</name>
    <name type="synonym">Histoplasma capsulatum</name>
    <dbReference type="NCBI Taxonomy" id="544711"/>
    <lineage>
        <taxon>Eukaryota</taxon>
        <taxon>Fungi</taxon>
        <taxon>Dikarya</taxon>
        <taxon>Ascomycota</taxon>
        <taxon>Pezizomycotina</taxon>
        <taxon>Eurotiomycetes</taxon>
        <taxon>Eurotiomycetidae</taxon>
        <taxon>Onygenales</taxon>
        <taxon>Ajellomycetaceae</taxon>
        <taxon>Histoplasma</taxon>
    </lineage>
</organism>
<dbReference type="Proteomes" id="UP000663419">
    <property type="component" value="Chromosome 1"/>
</dbReference>
<dbReference type="AlphaFoldDB" id="A0A8A1L712"/>
<dbReference type="EMBL" id="CP069102">
    <property type="protein sequence ID" value="QSS49410.1"/>
    <property type="molecule type" value="Genomic_DNA"/>
</dbReference>
<evidence type="ECO:0000256" key="1">
    <source>
        <dbReference type="SAM" id="MobiDB-lite"/>
    </source>
</evidence>
<accession>A0A8A1L712</accession>
<gene>
    <name evidence="2" type="ORF">I7I53_09749</name>
</gene>
<name>A0A8A1L712_AJEC8</name>
<feature type="region of interest" description="Disordered" evidence="1">
    <location>
        <begin position="1"/>
        <end position="42"/>
    </location>
</feature>
<dbReference type="VEuPathDB" id="FungiDB:I7I53_09749"/>
<proteinExistence type="predicted"/>
<evidence type="ECO:0000313" key="3">
    <source>
        <dbReference type="Proteomes" id="UP000663419"/>
    </source>
</evidence>